<keyword evidence="10" id="KW-1185">Reference proteome</keyword>
<evidence type="ECO:0000259" key="8">
    <source>
        <dbReference type="PROSITE" id="PS50097"/>
    </source>
</evidence>
<dbReference type="Gene3D" id="2.120.10.80">
    <property type="entry name" value="Kelch-type beta propeller"/>
    <property type="match status" value="1"/>
</dbReference>
<dbReference type="FunFam" id="1.25.40.420:FF:000001">
    <property type="entry name" value="Kelch-like family member 12"/>
    <property type="match status" value="1"/>
</dbReference>
<keyword evidence="5" id="KW-0833">Ubl conjugation pathway</keyword>
<dbReference type="GO" id="GO:0003779">
    <property type="term" value="F:actin binding"/>
    <property type="evidence" value="ECO:0007669"/>
    <property type="project" value="UniProtKB-KW"/>
</dbReference>
<dbReference type="InterPro" id="IPR011705">
    <property type="entry name" value="BACK"/>
</dbReference>
<dbReference type="Proteomes" id="UP001154329">
    <property type="component" value="Chromosome 2"/>
</dbReference>
<keyword evidence="3" id="KW-0880">Kelch repeat</keyword>
<dbReference type="PANTHER" id="PTHR24412:SF466">
    <property type="entry name" value="RING CANAL KELCH PROTEIN"/>
    <property type="match status" value="1"/>
</dbReference>
<protein>
    <recommendedName>
        <fullName evidence="2">Kelch-like protein diablo</fullName>
    </recommendedName>
</protein>
<reference evidence="9" key="2">
    <citation type="submission" date="2022-10" db="EMBL/GenBank/DDBJ databases">
        <authorList>
            <consortium name="ENA_rothamsted_submissions"/>
            <consortium name="culmorum"/>
            <person name="King R."/>
        </authorList>
    </citation>
    <scope>NUCLEOTIDE SEQUENCE</scope>
</reference>
<accession>A0A9P0NHE4</accession>
<feature type="domain" description="BTB" evidence="8">
    <location>
        <begin position="49"/>
        <end position="116"/>
    </location>
</feature>
<dbReference type="AlphaFoldDB" id="A0A9P0NHE4"/>
<evidence type="ECO:0000256" key="6">
    <source>
        <dbReference type="ARBA" id="ARBA00023203"/>
    </source>
</evidence>
<comment type="pathway">
    <text evidence="1">Protein modification; protein ubiquitination.</text>
</comment>
<dbReference type="EMBL" id="OU899035">
    <property type="protein sequence ID" value="CAH1726294.1"/>
    <property type="molecule type" value="Genomic_DNA"/>
</dbReference>
<evidence type="ECO:0000256" key="1">
    <source>
        <dbReference type="ARBA" id="ARBA00004906"/>
    </source>
</evidence>
<comment type="function">
    <text evidence="7">Probable substrate-specific adapter of an E3 ubiquitin-protein ligase complex which mediates the ubiquitination and subsequent proteasomal degradation of target proteins. May have a role in synapse differentiation and growth.</text>
</comment>
<dbReference type="SMART" id="SM00612">
    <property type="entry name" value="Kelch"/>
    <property type="match status" value="4"/>
</dbReference>
<dbReference type="SMART" id="SM00875">
    <property type="entry name" value="BACK"/>
    <property type="match status" value="1"/>
</dbReference>
<dbReference type="SUPFAM" id="SSF117281">
    <property type="entry name" value="Kelch motif"/>
    <property type="match status" value="1"/>
</dbReference>
<dbReference type="Pfam" id="PF01344">
    <property type="entry name" value="Kelch_1"/>
    <property type="match status" value="3"/>
</dbReference>
<gene>
    <name evidence="9" type="ORF">APHIGO_LOCUS7209</name>
</gene>
<evidence type="ECO:0000256" key="5">
    <source>
        <dbReference type="ARBA" id="ARBA00022786"/>
    </source>
</evidence>
<dbReference type="Gene3D" id="1.25.40.420">
    <property type="match status" value="1"/>
</dbReference>
<dbReference type="InterPro" id="IPR006652">
    <property type="entry name" value="Kelch_1"/>
</dbReference>
<dbReference type="InterPro" id="IPR011333">
    <property type="entry name" value="SKP1/BTB/POZ_sf"/>
</dbReference>
<dbReference type="PROSITE" id="PS50097">
    <property type="entry name" value="BTB"/>
    <property type="match status" value="1"/>
</dbReference>
<evidence type="ECO:0000313" key="9">
    <source>
        <dbReference type="EMBL" id="CAH1726294.1"/>
    </source>
</evidence>
<dbReference type="InterPro" id="IPR017096">
    <property type="entry name" value="BTB-kelch_protein"/>
</dbReference>
<dbReference type="InterPro" id="IPR015915">
    <property type="entry name" value="Kelch-typ_b-propeller"/>
</dbReference>
<dbReference type="SUPFAM" id="SSF54695">
    <property type="entry name" value="POZ domain"/>
    <property type="match status" value="1"/>
</dbReference>
<evidence type="ECO:0000256" key="4">
    <source>
        <dbReference type="ARBA" id="ARBA00022737"/>
    </source>
</evidence>
<proteinExistence type="predicted"/>
<dbReference type="Pfam" id="PF00651">
    <property type="entry name" value="BTB"/>
    <property type="match status" value="1"/>
</dbReference>
<reference evidence="9" key="1">
    <citation type="submission" date="2022-02" db="EMBL/GenBank/DDBJ databases">
        <authorList>
            <person name="King R."/>
        </authorList>
    </citation>
    <scope>NUCLEOTIDE SEQUENCE</scope>
</reference>
<keyword evidence="4" id="KW-0677">Repeat</keyword>
<dbReference type="PANTHER" id="PTHR24412">
    <property type="entry name" value="KELCH PROTEIN"/>
    <property type="match status" value="1"/>
</dbReference>
<evidence type="ECO:0000256" key="7">
    <source>
        <dbReference type="ARBA" id="ARBA00043912"/>
    </source>
</evidence>
<evidence type="ECO:0000256" key="2">
    <source>
        <dbReference type="ARBA" id="ARBA00013699"/>
    </source>
</evidence>
<evidence type="ECO:0000313" key="10">
    <source>
        <dbReference type="Proteomes" id="UP001154329"/>
    </source>
</evidence>
<keyword evidence="6" id="KW-0009">Actin-binding</keyword>
<sequence length="584" mass="66453">MSVEEEIDPVLNPILKYSKCEPESYKNNLHKDRVFEVLQSSRNENDSFCDIKFQTDDDTIIYGHRNILASATPYFRAMFSSFGESNKDLVNIKKLDSTIFLLLIDYIYTGEIMITPENVQVVLAAADLLQLAYVKQACVEFLQKHLDPSNCLGIKVFADLHNCIELLSKCEKFIENQFLEIVKYDEFLSLSSEEVIKLISSSNIAVPFEEKIYECVLKWVKHQLNKRKHLLPNLMEHVRLPLISKEYLLENVVNEHLLKNDPKCKDYVFEALHFNLIKLVNPSSIPETIWCKPRQSLKIVLVLSWSSLKEKFITSWYDPLTNQLQIASEITNFGYSSTLCMCVVKDQFVFIVEGLSRCVYMLDTSLQPYCWVHKTYLLSSVPFLKVVVLNDSIYAICYTHNRSENTVEVFSCNTLKWQRVTSMPNNKHKFGVGVLNNYIYAVGGVNSNGMTNKSVDCYDPIKDCWFSIAQMSISRHSVGVGVLNGLMYAVGGFADNGSVLKSVEVYCPSDGVWTSIADMHLCRQNHGVVALNGLLYVIGGCQSNSDNSVEIYNPETNSWSMKTALTNKIHPFYGTVVVNKPPYL</sequence>
<dbReference type="Gene3D" id="3.30.710.10">
    <property type="entry name" value="Potassium Channel Kv1.1, Chain A"/>
    <property type="match status" value="1"/>
</dbReference>
<organism evidence="9 10">
    <name type="scientific">Aphis gossypii</name>
    <name type="common">Cotton aphid</name>
    <dbReference type="NCBI Taxonomy" id="80765"/>
    <lineage>
        <taxon>Eukaryota</taxon>
        <taxon>Metazoa</taxon>
        <taxon>Ecdysozoa</taxon>
        <taxon>Arthropoda</taxon>
        <taxon>Hexapoda</taxon>
        <taxon>Insecta</taxon>
        <taxon>Pterygota</taxon>
        <taxon>Neoptera</taxon>
        <taxon>Paraneoptera</taxon>
        <taxon>Hemiptera</taxon>
        <taxon>Sternorrhyncha</taxon>
        <taxon>Aphidomorpha</taxon>
        <taxon>Aphidoidea</taxon>
        <taxon>Aphididae</taxon>
        <taxon>Aphidini</taxon>
        <taxon>Aphis</taxon>
        <taxon>Aphis</taxon>
    </lineage>
</organism>
<evidence type="ECO:0000256" key="3">
    <source>
        <dbReference type="ARBA" id="ARBA00022441"/>
    </source>
</evidence>
<dbReference type="SMART" id="SM00225">
    <property type="entry name" value="BTB"/>
    <property type="match status" value="1"/>
</dbReference>
<dbReference type="PIRSF" id="PIRSF037037">
    <property type="entry name" value="Kelch-like_protein_gigaxonin"/>
    <property type="match status" value="1"/>
</dbReference>
<name>A0A9P0NHE4_APHGO</name>
<dbReference type="InterPro" id="IPR000210">
    <property type="entry name" value="BTB/POZ_dom"/>
</dbReference>
<dbReference type="Pfam" id="PF07707">
    <property type="entry name" value="BACK"/>
    <property type="match status" value="1"/>
</dbReference>